<dbReference type="GO" id="GO:0034220">
    <property type="term" value="P:monoatomic ion transmembrane transport"/>
    <property type="evidence" value="ECO:0007669"/>
    <property type="project" value="UniProtKB-KW"/>
</dbReference>
<protein>
    <submittedName>
        <fullName evidence="10">Uncharacterized protein</fullName>
    </submittedName>
</protein>
<evidence type="ECO:0000256" key="6">
    <source>
        <dbReference type="ARBA" id="ARBA00023136"/>
    </source>
</evidence>
<evidence type="ECO:0000256" key="3">
    <source>
        <dbReference type="ARBA" id="ARBA00022692"/>
    </source>
</evidence>
<keyword evidence="2" id="KW-0813">Transport</keyword>
<feature type="transmembrane region" description="Helical" evidence="9">
    <location>
        <begin position="34"/>
        <end position="58"/>
    </location>
</feature>
<dbReference type="InterPro" id="IPR003930">
    <property type="entry name" value="K_chnl_Ca-activ_BK_bsu"/>
</dbReference>
<evidence type="ECO:0000256" key="5">
    <source>
        <dbReference type="ARBA" id="ARBA00023065"/>
    </source>
</evidence>
<dbReference type="PANTHER" id="PTHR10258:SF8">
    <property type="entry name" value="CALCIUM-ACTIVATED POTASSIUM CHANNEL BK ALPHA SUBUNIT DOMAIN-CONTAINING PROTEIN"/>
    <property type="match status" value="1"/>
</dbReference>
<keyword evidence="4 9" id="KW-1133">Transmembrane helix</keyword>
<evidence type="ECO:0000256" key="2">
    <source>
        <dbReference type="ARBA" id="ARBA00022448"/>
    </source>
</evidence>
<evidence type="ECO:0000313" key="11">
    <source>
        <dbReference type="Proteomes" id="UP001626550"/>
    </source>
</evidence>
<evidence type="ECO:0000256" key="9">
    <source>
        <dbReference type="SAM" id="Phobius"/>
    </source>
</evidence>
<keyword evidence="6 9" id="KW-0472">Membrane</keyword>
<dbReference type="EMBL" id="JBJKFK010000220">
    <property type="protein sequence ID" value="KAL3318642.1"/>
    <property type="molecule type" value="Genomic_DNA"/>
</dbReference>
<keyword evidence="5" id="KW-0406">Ion transport</keyword>
<dbReference type="Proteomes" id="UP001626550">
    <property type="component" value="Unassembled WGS sequence"/>
</dbReference>
<organism evidence="10 11">
    <name type="scientific">Cichlidogyrus casuarinus</name>
    <dbReference type="NCBI Taxonomy" id="1844966"/>
    <lineage>
        <taxon>Eukaryota</taxon>
        <taxon>Metazoa</taxon>
        <taxon>Spiralia</taxon>
        <taxon>Lophotrochozoa</taxon>
        <taxon>Platyhelminthes</taxon>
        <taxon>Monogenea</taxon>
        <taxon>Monopisthocotylea</taxon>
        <taxon>Dactylogyridea</taxon>
        <taxon>Ancyrocephalidae</taxon>
        <taxon>Cichlidogyrus</taxon>
    </lineage>
</organism>
<sequence>MNRNLQELIGQQKAQVRKKATLRSRIISDQCVRALYMACATVISGSAIVSCILLHLVMIPYLSESVYEPGWCHYDRSQEYSSRQCENKCSKDRSSFPCLRMQATYLPDSEFPQSSKTSFSLSSRTFKQFARKSDKVRRLFIYDSFGTYAAHKVEQCAYGPCHKRADDNTDEIHQFKHRYENIRVFRCYARPYNWTELLAYKVCSTLEAHTSHGQLFTIL</sequence>
<evidence type="ECO:0000256" key="7">
    <source>
        <dbReference type="ARBA" id="ARBA00023180"/>
    </source>
</evidence>
<reference evidence="10 11" key="1">
    <citation type="submission" date="2024-11" db="EMBL/GenBank/DDBJ databases">
        <title>Adaptive evolution of stress response genes in parasites aligns with host niche diversity.</title>
        <authorList>
            <person name="Hahn C."/>
            <person name="Resl P."/>
        </authorList>
    </citation>
    <scope>NUCLEOTIDE SEQUENCE [LARGE SCALE GENOMIC DNA]</scope>
    <source>
        <strain evidence="10">EGGRZ-B1_66</strain>
        <tissue evidence="10">Body</tissue>
    </source>
</reference>
<gene>
    <name evidence="10" type="ORF">Ciccas_002697</name>
</gene>
<comment type="subcellular location">
    <subcellularLocation>
        <location evidence="1">Membrane</location>
        <topology evidence="1">Multi-pass membrane protein</topology>
    </subcellularLocation>
</comment>
<proteinExistence type="predicted"/>
<name>A0ABD2QH34_9PLAT</name>
<dbReference type="PANTHER" id="PTHR10258">
    <property type="entry name" value="CALCIUM-ACTIVATED POTASSIUM CHANNEL SUBUNIT BETA"/>
    <property type="match status" value="1"/>
</dbReference>
<dbReference type="GO" id="GO:0016020">
    <property type="term" value="C:membrane"/>
    <property type="evidence" value="ECO:0007669"/>
    <property type="project" value="UniProtKB-SubCell"/>
</dbReference>
<evidence type="ECO:0000313" key="10">
    <source>
        <dbReference type="EMBL" id="KAL3318642.1"/>
    </source>
</evidence>
<comment type="caution">
    <text evidence="10">The sequence shown here is derived from an EMBL/GenBank/DDBJ whole genome shotgun (WGS) entry which is preliminary data.</text>
</comment>
<keyword evidence="7" id="KW-0325">Glycoprotein</keyword>
<accession>A0ABD2QH34</accession>
<evidence type="ECO:0000256" key="4">
    <source>
        <dbReference type="ARBA" id="ARBA00022989"/>
    </source>
</evidence>
<evidence type="ECO:0000256" key="1">
    <source>
        <dbReference type="ARBA" id="ARBA00004141"/>
    </source>
</evidence>
<evidence type="ECO:0000256" key="8">
    <source>
        <dbReference type="ARBA" id="ARBA00023303"/>
    </source>
</evidence>
<keyword evidence="3 9" id="KW-0812">Transmembrane</keyword>
<keyword evidence="8" id="KW-0407">Ion channel</keyword>
<keyword evidence="11" id="KW-1185">Reference proteome</keyword>
<dbReference type="AlphaFoldDB" id="A0ABD2QH34"/>